<dbReference type="SUPFAM" id="SSF56574">
    <property type="entry name" value="Serpins"/>
    <property type="match status" value="1"/>
</dbReference>
<dbReference type="GeneID" id="7838543"/>
<evidence type="ECO:0000313" key="4">
    <source>
        <dbReference type="EMBL" id="EAR97276.1"/>
    </source>
</evidence>
<proteinExistence type="inferred from homology"/>
<dbReference type="InterPro" id="IPR000215">
    <property type="entry name" value="Serpin_fam"/>
</dbReference>
<dbReference type="OMA" id="FKATWEH"/>
<dbReference type="GO" id="GO:0004867">
    <property type="term" value="F:serine-type endopeptidase inhibitor activity"/>
    <property type="evidence" value="ECO:0007669"/>
    <property type="project" value="InterPro"/>
</dbReference>
<feature type="domain" description="Serpin" evidence="3">
    <location>
        <begin position="16"/>
        <end position="370"/>
    </location>
</feature>
<protein>
    <submittedName>
        <fullName evidence="4">Proteinase inhibitor I4 serpin</fullName>
    </submittedName>
</protein>
<accession>I7MJX1</accession>
<comment type="similarity">
    <text evidence="1 2">Belongs to the serpin family.</text>
</comment>
<dbReference type="InterPro" id="IPR042178">
    <property type="entry name" value="Serpin_sf_1"/>
</dbReference>
<dbReference type="CDD" id="cd00172">
    <property type="entry name" value="serpin"/>
    <property type="match status" value="1"/>
</dbReference>
<dbReference type="HOGENOM" id="CLU_023330_0_2_1"/>
<evidence type="ECO:0000256" key="1">
    <source>
        <dbReference type="ARBA" id="ARBA00009500"/>
    </source>
</evidence>
<gene>
    <name evidence="4" type="ORF">TTHERM_00334530</name>
</gene>
<dbReference type="InterPro" id="IPR036186">
    <property type="entry name" value="Serpin_sf"/>
</dbReference>
<dbReference type="KEGG" id="tet:TTHERM_00334530"/>
<dbReference type="PANTHER" id="PTHR11461:SF211">
    <property type="entry name" value="GH10112P-RELATED"/>
    <property type="match status" value="1"/>
</dbReference>
<dbReference type="AlphaFoldDB" id="I7MJX1"/>
<sequence length="373" mass="43333">MQKENQLCDQIGEFAFSLNQQLSSQQNLIFSPTSIYISLALIAYGSNDKTLQEFQNVLKFQSKSQLLDIIHNAQQILINKNNIKIANNILLGIQDIQQEYQKFISQIENCSIETVDFKQNNNAIIAKINKQISDLTNNKIQNILTQDLFNEETKMILINAIYFKDSWKKQFEELQTKKQKFYTNDNKSKLVKMMNMSHKFNYYESENYQFISIPYKNKDYQLVIFLPTNQNILDFEKFFTFSSFTEALNNSVETKVNLTLPKFKINGEQNNLNSALQALGLKECFTIKADFRDIQQQNYIMLSQVAHIGKIEIDEFGTEAAAATTVVMRTKSRMPKQLEEIVMTCDKPFVYALIHEPSQLILFMGKLLKPFQD</sequence>
<dbReference type="InterPro" id="IPR023796">
    <property type="entry name" value="Serpin_dom"/>
</dbReference>
<dbReference type="eggNOG" id="KOG2392">
    <property type="taxonomic scope" value="Eukaryota"/>
</dbReference>
<keyword evidence="5" id="KW-1185">Reference proteome</keyword>
<dbReference type="GO" id="GO:0005615">
    <property type="term" value="C:extracellular space"/>
    <property type="evidence" value="ECO:0007669"/>
    <property type="project" value="InterPro"/>
</dbReference>
<dbReference type="Proteomes" id="UP000009168">
    <property type="component" value="Unassembled WGS sequence"/>
</dbReference>
<dbReference type="RefSeq" id="XP_001017521.1">
    <property type="nucleotide sequence ID" value="XM_001017521.1"/>
</dbReference>
<dbReference type="MEROPS" id="I04.073"/>
<evidence type="ECO:0000259" key="3">
    <source>
        <dbReference type="SMART" id="SM00093"/>
    </source>
</evidence>
<reference evidence="5" key="1">
    <citation type="journal article" date="2006" name="PLoS Biol.">
        <title>Macronuclear genome sequence of the ciliate Tetrahymena thermophila, a model eukaryote.</title>
        <authorList>
            <person name="Eisen J.A."/>
            <person name="Coyne R.S."/>
            <person name="Wu M."/>
            <person name="Wu D."/>
            <person name="Thiagarajan M."/>
            <person name="Wortman J.R."/>
            <person name="Badger J.H."/>
            <person name="Ren Q."/>
            <person name="Amedeo P."/>
            <person name="Jones K.M."/>
            <person name="Tallon L.J."/>
            <person name="Delcher A.L."/>
            <person name="Salzberg S.L."/>
            <person name="Silva J.C."/>
            <person name="Haas B.J."/>
            <person name="Majoros W.H."/>
            <person name="Farzad M."/>
            <person name="Carlton J.M."/>
            <person name="Smith R.K. Jr."/>
            <person name="Garg J."/>
            <person name="Pearlman R.E."/>
            <person name="Karrer K.M."/>
            <person name="Sun L."/>
            <person name="Manning G."/>
            <person name="Elde N.C."/>
            <person name="Turkewitz A.P."/>
            <person name="Asai D.J."/>
            <person name="Wilkes D.E."/>
            <person name="Wang Y."/>
            <person name="Cai H."/>
            <person name="Collins K."/>
            <person name="Stewart B.A."/>
            <person name="Lee S.R."/>
            <person name="Wilamowska K."/>
            <person name="Weinberg Z."/>
            <person name="Ruzzo W.L."/>
            <person name="Wloga D."/>
            <person name="Gaertig J."/>
            <person name="Frankel J."/>
            <person name="Tsao C.-C."/>
            <person name="Gorovsky M.A."/>
            <person name="Keeling P.J."/>
            <person name="Waller R.F."/>
            <person name="Patron N.J."/>
            <person name="Cherry J.M."/>
            <person name="Stover N.A."/>
            <person name="Krieger C.J."/>
            <person name="del Toro C."/>
            <person name="Ryder H.F."/>
            <person name="Williamson S.C."/>
            <person name="Barbeau R.A."/>
            <person name="Hamilton E.P."/>
            <person name="Orias E."/>
        </authorList>
    </citation>
    <scope>NUCLEOTIDE SEQUENCE [LARGE SCALE GENOMIC DNA]</scope>
    <source>
        <strain evidence="5">SB210</strain>
    </source>
</reference>
<name>I7MJX1_TETTS</name>
<dbReference type="Gene3D" id="3.30.497.10">
    <property type="entry name" value="Antithrombin, subunit I, domain 2"/>
    <property type="match status" value="1"/>
</dbReference>
<dbReference type="Pfam" id="PF00079">
    <property type="entry name" value="Serpin"/>
    <property type="match status" value="1"/>
</dbReference>
<organism evidence="4 5">
    <name type="scientific">Tetrahymena thermophila (strain SB210)</name>
    <dbReference type="NCBI Taxonomy" id="312017"/>
    <lineage>
        <taxon>Eukaryota</taxon>
        <taxon>Sar</taxon>
        <taxon>Alveolata</taxon>
        <taxon>Ciliophora</taxon>
        <taxon>Intramacronucleata</taxon>
        <taxon>Oligohymenophorea</taxon>
        <taxon>Hymenostomatida</taxon>
        <taxon>Tetrahymenina</taxon>
        <taxon>Tetrahymenidae</taxon>
        <taxon>Tetrahymena</taxon>
    </lineage>
</organism>
<dbReference type="InterPro" id="IPR042185">
    <property type="entry name" value="Serpin_sf_2"/>
</dbReference>
<evidence type="ECO:0000256" key="2">
    <source>
        <dbReference type="RuleBase" id="RU000411"/>
    </source>
</evidence>
<dbReference type="OrthoDB" id="671595at2759"/>
<dbReference type="Gene3D" id="2.30.39.10">
    <property type="entry name" value="Alpha-1-antitrypsin, domain 1"/>
    <property type="match status" value="1"/>
</dbReference>
<dbReference type="InParanoid" id="I7MJX1"/>
<dbReference type="SMART" id="SM00093">
    <property type="entry name" value="SERPIN"/>
    <property type="match status" value="1"/>
</dbReference>
<dbReference type="EMBL" id="GG662666">
    <property type="protein sequence ID" value="EAR97276.1"/>
    <property type="molecule type" value="Genomic_DNA"/>
</dbReference>
<dbReference type="STRING" id="312017.I7MJX1"/>
<evidence type="ECO:0000313" key="5">
    <source>
        <dbReference type="Proteomes" id="UP000009168"/>
    </source>
</evidence>
<dbReference type="PANTHER" id="PTHR11461">
    <property type="entry name" value="SERINE PROTEASE INHIBITOR, SERPIN"/>
    <property type="match status" value="1"/>
</dbReference>